<organism evidence="1 2">
    <name type="scientific">Vespula maculifrons</name>
    <name type="common">Eastern yellow jacket</name>
    <name type="synonym">Wasp</name>
    <dbReference type="NCBI Taxonomy" id="7453"/>
    <lineage>
        <taxon>Eukaryota</taxon>
        <taxon>Metazoa</taxon>
        <taxon>Ecdysozoa</taxon>
        <taxon>Arthropoda</taxon>
        <taxon>Hexapoda</taxon>
        <taxon>Insecta</taxon>
        <taxon>Pterygota</taxon>
        <taxon>Neoptera</taxon>
        <taxon>Endopterygota</taxon>
        <taxon>Hymenoptera</taxon>
        <taxon>Apocrita</taxon>
        <taxon>Aculeata</taxon>
        <taxon>Vespoidea</taxon>
        <taxon>Vespidae</taxon>
        <taxon>Vespinae</taxon>
        <taxon>Vespula</taxon>
    </lineage>
</organism>
<dbReference type="Proteomes" id="UP001607303">
    <property type="component" value="Unassembled WGS sequence"/>
</dbReference>
<comment type="caution">
    <text evidence="1">The sequence shown here is derived from an EMBL/GenBank/DDBJ whole genome shotgun (WGS) entry which is preliminary data.</text>
</comment>
<proteinExistence type="predicted"/>
<reference evidence="1 2" key="1">
    <citation type="journal article" date="2024" name="Ann. Entomol. Soc. Am.">
        <title>Genomic analyses of the southern and eastern yellowjacket wasps (Hymenoptera: Vespidae) reveal evolutionary signatures of social life.</title>
        <authorList>
            <person name="Catto M.A."/>
            <person name="Caine P.B."/>
            <person name="Orr S.E."/>
            <person name="Hunt B.G."/>
            <person name="Goodisman M.A.D."/>
        </authorList>
    </citation>
    <scope>NUCLEOTIDE SEQUENCE [LARGE SCALE GENOMIC DNA]</scope>
    <source>
        <strain evidence="1">232</strain>
        <tissue evidence="1">Head and thorax</tissue>
    </source>
</reference>
<sequence>MAHVQAADENAVCPETANIIKRNCYVDDLITGTHTFDEAIRIEDKVLDIASNDAFALQQWIFNEKNFISDFVNHSTDTYIRVDLEETTFILGRTILSRIEKLFNPHDLLGPIIAKKTIVIDYIKIQLHEFYDVSKKAYDACIYLRSLAADEKV</sequence>
<evidence type="ECO:0000313" key="2">
    <source>
        <dbReference type="Proteomes" id="UP001607303"/>
    </source>
</evidence>
<protein>
    <submittedName>
        <fullName evidence="1">Uncharacterized protein</fullName>
    </submittedName>
</protein>
<gene>
    <name evidence="1" type="ORF">V1477_021343</name>
</gene>
<dbReference type="EMBL" id="JAYRBN010000119">
    <property type="protein sequence ID" value="KAL2719849.1"/>
    <property type="molecule type" value="Genomic_DNA"/>
</dbReference>
<name>A0ABD2AGW1_VESMC</name>
<dbReference type="AlphaFoldDB" id="A0ABD2AGW1"/>
<keyword evidence="2" id="KW-1185">Reference proteome</keyword>
<evidence type="ECO:0000313" key="1">
    <source>
        <dbReference type="EMBL" id="KAL2719849.1"/>
    </source>
</evidence>
<accession>A0ABD2AGW1</accession>